<evidence type="ECO:0000259" key="1">
    <source>
        <dbReference type="PROSITE" id="PS50878"/>
    </source>
</evidence>
<keyword evidence="2" id="KW-0808">Transferase</keyword>
<keyword evidence="2" id="KW-0695">RNA-directed DNA polymerase</keyword>
<dbReference type="PROSITE" id="PS50878">
    <property type="entry name" value="RT_POL"/>
    <property type="match status" value="1"/>
</dbReference>
<dbReference type="EMBL" id="BQNB010015203">
    <property type="protein sequence ID" value="GJT37184.1"/>
    <property type="molecule type" value="Genomic_DNA"/>
</dbReference>
<accession>A0ABQ5DJB0</accession>
<keyword evidence="3" id="KW-1185">Reference proteome</keyword>
<organism evidence="2 3">
    <name type="scientific">Tanacetum coccineum</name>
    <dbReference type="NCBI Taxonomy" id="301880"/>
    <lineage>
        <taxon>Eukaryota</taxon>
        <taxon>Viridiplantae</taxon>
        <taxon>Streptophyta</taxon>
        <taxon>Embryophyta</taxon>
        <taxon>Tracheophyta</taxon>
        <taxon>Spermatophyta</taxon>
        <taxon>Magnoliopsida</taxon>
        <taxon>eudicotyledons</taxon>
        <taxon>Gunneridae</taxon>
        <taxon>Pentapetalae</taxon>
        <taxon>asterids</taxon>
        <taxon>campanulids</taxon>
        <taxon>Asterales</taxon>
        <taxon>Asteraceae</taxon>
        <taxon>Asteroideae</taxon>
        <taxon>Anthemideae</taxon>
        <taxon>Anthemidinae</taxon>
        <taxon>Tanacetum</taxon>
    </lineage>
</organism>
<feature type="domain" description="Reverse transcriptase" evidence="1">
    <location>
        <begin position="34"/>
        <end position="413"/>
    </location>
</feature>
<proteinExistence type="predicted"/>
<dbReference type="Pfam" id="PF00078">
    <property type="entry name" value="RVT_1"/>
    <property type="match status" value="1"/>
</dbReference>
<dbReference type="PANTHER" id="PTHR33116:SF78">
    <property type="entry name" value="OS12G0587133 PROTEIN"/>
    <property type="match status" value="1"/>
</dbReference>
<sequence>MIKRSKCENKGIVPTEMELVLEYTQQGASHEVSDHLKMEMEMEIPSSSNVKLITECSDTTYTCYEVMKDLIKVSKLPQTLISYSSSQITALDRMWSDHIPILLHCSKRDFGPVPFKIFHSWFSREGFDEVINTELSLLVHHDGSSNMLFHEKLKVLKQKIKHLHTSTRSNEASKRLEVLKNLKILNDNIEDGSASNEDHESRINLLHEVDKLDNLEAMDSIQKSRLKWDIGGDENSKFFHSLINQKSIGRQILDGPLFLNEVIDWEWIKACLESSRTSILINGSPTSEFNVRRGLRQGDHLSPFLLIIIMEGLHTPLSDSVRNGLIRGLNIGTSNINLSHLFFADDVIVTTEWSIHDMENIIRIFQIFHLASGLKINIHKSNIYGIGVSEEDVHLMASNTGCSALSSWKSNLLSFGGRFTLIKAVLGSLGIYYLSLFKVPEAILKTLEKSRASFFWGSSQGSKKLAWMKWTNILASYDKGGLDIGSLKSFNLAVLQKWRWRFYSSPDSLWAKVIRALHDSDGGFDHNGCKFTGIWSRIVNSSNYLHSSSILPLDSIRFQVGCGSLTRFWKDIWLGNSPLYTRFNRLFRLDQEKNCRIVDRIVDGQWSWNWSCNTLGVRNTAYLNNLLLEISELDINEAKDKCVWSLAHDGVFSVAALRRRIDDHILPSLDIKTTWDKTLPRKVNIFMWRLKLDRLPHRLNLSSRGIEIPEISCPSCSGNVESNQHIFFGCDFAKEVWKIIRRWCEEAFPLFDSNAHWIDWLDSWSAPREKKHCFLIIMATSLWFIWRYRNNVIFNSQSLRKSDIFDYIRLYSFSWLKHRGSLSNSWIDWLKSPL</sequence>
<keyword evidence="2" id="KW-0548">Nucleotidyltransferase</keyword>
<comment type="caution">
    <text evidence="2">The sequence shown here is derived from an EMBL/GenBank/DDBJ whole genome shotgun (WGS) entry which is preliminary data.</text>
</comment>
<evidence type="ECO:0000313" key="2">
    <source>
        <dbReference type="EMBL" id="GJT37184.1"/>
    </source>
</evidence>
<dbReference type="Proteomes" id="UP001151760">
    <property type="component" value="Unassembled WGS sequence"/>
</dbReference>
<dbReference type="GO" id="GO:0003964">
    <property type="term" value="F:RNA-directed DNA polymerase activity"/>
    <property type="evidence" value="ECO:0007669"/>
    <property type="project" value="UniProtKB-KW"/>
</dbReference>
<dbReference type="PANTHER" id="PTHR33116">
    <property type="entry name" value="REVERSE TRANSCRIPTASE ZINC-BINDING DOMAIN-CONTAINING PROTEIN-RELATED-RELATED"/>
    <property type="match status" value="1"/>
</dbReference>
<dbReference type="InterPro" id="IPR026960">
    <property type="entry name" value="RVT-Znf"/>
</dbReference>
<evidence type="ECO:0000313" key="3">
    <source>
        <dbReference type="Proteomes" id="UP001151760"/>
    </source>
</evidence>
<dbReference type="InterPro" id="IPR000477">
    <property type="entry name" value="RT_dom"/>
</dbReference>
<dbReference type="Pfam" id="PF13966">
    <property type="entry name" value="zf-RVT"/>
    <property type="match status" value="1"/>
</dbReference>
<protein>
    <submittedName>
        <fullName evidence="2">RNA-directed DNA polymerase, eukaryota, reverse transcriptase zinc-binding domain protein</fullName>
    </submittedName>
</protein>
<gene>
    <name evidence="2" type="ORF">Tco_0937049</name>
</gene>
<reference evidence="2" key="2">
    <citation type="submission" date="2022-01" db="EMBL/GenBank/DDBJ databases">
        <authorList>
            <person name="Yamashiro T."/>
            <person name="Shiraishi A."/>
            <person name="Satake H."/>
            <person name="Nakayama K."/>
        </authorList>
    </citation>
    <scope>NUCLEOTIDE SEQUENCE</scope>
</reference>
<name>A0ABQ5DJB0_9ASTR</name>
<reference evidence="2" key="1">
    <citation type="journal article" date="2022" name="Int. J. Mol. Sci.">
        <title>Draft Genome of Tanacetum Coccineum: Genomic Comparison of Closely Related Tanacetum-Family Plants.</title>
        <authorList>
            <person name="Yamashiro T."/>
            <person name="Shiraishi A."/>
            <person name="Nakayama K."/>
            <person name="Satake H."/>
        </authorList>
    </citation>
    <scope>NUCLEOTIDE SEQUENCE</scope>
</reference>